<feature type="region of interest" description="Disordered" evidence="1">
    <location>
        <begin position="1"/>
        <end position="35"/>
    </location>
</feature>
<proteinExistence type="predicted"/>
<dbReference type="AlphaFoldDB" id="A0A1G8KTJ5"/>
<sequence>MPESHDPTRRMPYSQPSRRTAPAPPPRSAAGDPFVVGHLEPLDIETELDRPYGEPASPAWPRPHLHIDRARLARPAALLGAAALVGVGIWSATWSTPTAPEPPTTAHTAATASAAASSGERASHSPARAMPRLQRASGDPVIPPRRPTAAGTRRAAADHRRGDAEGRRGSRPRSTATADAATPTPKPRTSRRPPANAVRKPPPRRRPAQPPATARRDPAPAVPAQRRPSLIDRRCDELFPPHRPEFAARNAACHHLYGTR</sequence>
<reference evidence="2 3" key="1">
    <citation type="submission" date="2016-10" db="EMBL/GenBank/DDBJ databases">
        <authorList>
            <person name="de Groot N.N."/>
        </authorList>
    </citation>
    <scope>NUCLEOTIDE SEQUENCE [LARGE SCALE GENOMIC DNA]</scope>
    <source>
        <strain evidence="2 3">CPCC 201354</strain>
    </source>
</reference>
<protein>
    <submittedName>
        <fullName evidence="2">Uncharacterized protein</fullName>
    </submittedName>
</protein>
<evidence type="ECO:0000313" key="3">
    <source>
        <dbReference type="Proteomes" id="UP000198923"/>
    </source>
</evidence>
<feature type="region of interest" description="Disordered" evidence="1">
    <location>
        <begin position="96"/>
        <end position="232"/>
    </location>
</feature>
<feature type="compositionally biased region" description="Low complexity" evidence="1">
    <location>
        <begin position="96"/>
        <end position="120"/>
    </location>
</feature>
<name>A0A1G8KTJ5_9ACTN</name>
<dbReference type="Proteomes" id="UP000198923">
    <property type="component" value="Unassembled WGS sequence"/>
</dbReference>
<organism evidence="2 3">
    <name type="scientific">Sinosporangium album</name>
    <dbReference type="NCBI Taxonomy" id="504805"/>
    <lineage>
        <taxon>Bacteria</taxon>
        <taxon>Bacillati</taxon>
        <taxon>Actinomycetota</taxon>
        <taxon>Actinomycetes</taxon>
        <taxon>Streptosporangiales</taxon>
        <taxon>Streptosporangiaceae</taxon>
        <taxon>Sinosporangium</taxon>
    </lineage>
</organism>
<keyword evidence="3" id="KW-1185">Reference proteome</keyword>
<dbReference type="RefSeq" id="WP_143020511.1">
    <property type="nucleotide sequence ID" value="NZ_FNCN01000055.1"/>
</dbReference>
<gene>
    <name evidence="2" type="ORF">SAMN05421505_1555</name>
</gene>
<feature type="compositionally biased region" description="Basic and acidic residues" evidence="1">
    <location>
        <begin position="155"/>
        <end position="168"/>
    </location>
</feature>
<dbReference type="STRING" id="504805.SAMN05421505_1555"/>
<evidence type="ECO:0000313" key="2">
    <source>
        <dbReference type="EMBL" id="SDI46758.1"/>
    </source>
</evidence>
<accession>A0A1G8KTJ5</accession>
<feature type="compositionally biased region" description="Low complexity" evidence="1">
    <location>
        <begin position="172"/>
        <end position="183"/>
    </location>
</feature>
<dbReference type="EMBL" id="FNCN01000055">
    <property type="protein sequence ID" value="SDI46758.1"/>
    <property type="molecule type" value="Genomic_DNA"/>
</dbReference>
<evidence type="ECO:0000256" key="1">
    <source>
        <dbReference type="SAM" id="MobiDB-lite"/>
    </source>
</evidence>